<evidence type="ECO:0000313" key="3">
    <source>
        <dbReference type="EMBL" id="CAB5222043.1"/>
    </source>
</evidence>
<protein>
    <recommendedName>
        <fullName evidence="4">Large polyvalent protein associated domain-containing protein</fullName>
    </recommendedName>
</protein>
<evidence type="ECO:0008006" key="4">
    <source>
        <dbReference type="Google" id="ProtNLM"/>
    </source>
</evidence>
<gene>
    <name evidence="2" type="ORF">UFOVP128_32</name>
    <name evidence="3" type="ORF">UFOVP243_12</name>
</gene>
<dbReference type="EMBL" id="LR798296">
    <property type="protein sequence ID" value="CAB5222043.1"/>
    <property type="molecule type" value="Genomic_DNA"/>
</dbReference>
<organism evidence="3">
    <name type="scientific">uncultured Caudovirales phage</name>
    <dbReference type="NCBI Taxonomy" id="2100421"/>
    <lineage>
        <taxon>Viruses</taxon>
        <taxon>Duplodnaviria</taxon>
        <taxon>Heunggongvirae</taxon>
        <taxon>Uroviricota</taxon>
        <taxon>Caudoviricetes</taxon>
        <taxon>Peduoviridae</taxon>
        <taxon>Maltschvirus</taxon>
        <taxon>Maltschvirus maltsch</taxon>
    </lineage>
</organism>
<feature type="region of interest" description="Disordered" evidence="1">
    <location>
        <begin position="242"/>
        <end position="266"/>
    </location>
</feature>
<name>A0A6J7X436_9CAUD</name>
<sequence length="1466" mass="159661">MGYKVTFENGQSVVFDTQPSAADIEEAHAHVKTLPSKAQAPIQTNALVAGGKTALESVVPTATGLAGGIAAMTAGAPLIAGASSIPGIGLAAGPATALALGLGGAYGGGEIGNMAQNAAGNLIPESVKEKIGFGKAQRAAETEQNPYASFVGGLVPSLAAFRPGAVPDIVTKGGKLISGNTQRVGMGALGGGIEAGSELLHGEPLDPKKIALAAAFQGVATTPTRLGNRILEKFDLTPAVKKSPTSTILDKMNSEQTQRDAGVTAKTEEDLSFWKDRAAQMEQDAINGPAAKTVGEVFGDRPITLGANGVEIPGLRSAADAMSSFDRQVAREERRTGRQGATESTDTLFVTPEGEALFNPLFEDQQRLNMVKGVADEQQRLAAESAMAQRSQQGQQGDVFEPQTNMHRPYEEVFAQENGKVRPLSKAEFTETLNNLAKEPGTAFQMPEDINAAYKQYLEHPAHGQMDFFGANEVPVVPTHKTLGEMTPAEKAKFTKSGKKLGISDDMQGRMAAQENDLRSATNALLDALQMHGGSPGFMERPDVGKALMDFARALFDAMGGSVQKAIQRAQELLGRVWESVKDSLKPLLSKFAAEPLTGETIPKNMESESIIAAATAEPGKGNFIKMLQSGATLTAMKLKSALIREGGRVIQNAGKRSDLGIRNMVFPYERSINRLSKQEAIDLAAIFKDEALNNRAFDIDILEKNLSRKQLDAYARKREMDEASLAAVNAERKRQNKPPVDEKEYYLSSRWQGPFRQIMRDDKGRPVWYLAAESKKALDKQIAALQKEVPGLSTGPEDFIKSAPEGYRSDLQSAYSLMLDTLGRDDPAVKMMRERYEELAALNAENAFGQTKHFEEKHNIRGFIGDRPGMDPHQEALAMFRSSADYAKASFRWSALQTAGDTLKPVFSNPELLASQPDQLAYLREYFNSALGQGQASVFKSLEKSFQDATGHSSKAINETVNRMKSFFILQKMGLNMGTTIAQTLQLGSVLPHLTNLATEGLVGNPVLAVAKGVPAGMAMASNHYLNKININMMAPMIEDAFYKRMFKYAEENGVTTRAIYDEAGVKESGQNLVTKGADTVSAGLGAIDAYTRGVAFSVFAEYLRSTNAYKNDIALFQKAEELTDVAMGDYRGSEKPMIFAKMGTTGNFLNTLQTYPMNFYNQWNMWWREAKAGNIAPLLVALGMQYLLSGAQGIPYAETTIDVMNWIKDNALPTTEWAELQKYPFVRDPKMWMVDTLGRDAIYGALSEASGVSLTAKLSAPNINEMVDAPAGVLADLAKQGYNVGRAVAYHDKPEYAAQAAMSVLPVGLAGLYETSDAAKFLTYEPRGANQAAYKQSDLSQGQVVFERTPEEIEMRKWGLRSQREARERDLTYQARTQKQVLDQKAGELVKEAATAMAKGRTKEFAEINQLYTRLKGSPIEMDQLYTIELNRKLTDKQRFFMQSKDPRSMIEAMKLSNRLKEAQ</sequence>
<proteinExistence type="predicted"/>
<evidence type="ECO:0000256" key="1">
    <source>
        <dbReference type="SAM" id="MobiDB-lite"/>
    </source>
</evidence>
<evidence type="ECO:0000313" key="2">
    <source>
        <dbReference type="EMBL" id="CAB4130807.1"/>
    </source>
</evidence>
<reference evidence="3" key="1">
    <citation type="submission" date="2020-05" db="EMBL/GenBank/DDBJ databases">
        <authorList>
            <person name="Chiriac C."/>
            <person name="Salcher M."/>
            <person name="Ghai R."/>
            <person name="Kavagutti S V."/>
        </authorList>
    </citation>
    <scope>NUCLEOTIDE SEQUENCE</scope>
</reference>
<accession>A0A6J7X436</accession>
<dbReference type="EMBL" id="LR796239">
    <property type="protein sequence ID" value="CAB4130807.1"/>
    <property type="molecule type" value="Genomic_DNA"/>
</dbReference>